<dbReference type="AlphaFoldDB" id="A0A4R7KS74"/>
<dbReference type="PANTHER" id="PTHR36107">
    <property type="entry name" value="SMALL, ACID-SOLUBLE SPORE PROTEIN A"/>
    <property type="match status" value="1"/>
</dbReference>
<name>A0A4R7KS74_9CLOT</name>
<evidence type="ECO:0000313" key="5">
    <source>
        <dbReference type="EMBL" id="TDT61625.1"/>
    </source>
</evidence>
<dbReference type="RefSeq" id="WP_133627734.1">
    <property type="nucleotide sequence ID" value="NZ_SOAZ01000006.1"/>
</dbReference>
<protein>
    <submittedName>
        <fullName evidence="5">Small acid-soluble spore protein alpha/beta type</fullName>
    </submittedName>
</protein>
<dbReference type="Gene3D" id="6.10.10.80">
    <property type="entry name" value="Small, acid-soluble spore protein, alpha/beta type-like"/>
    <property type="match status" value="1"/>
</dbReference>
<evidence type="ECO:0000313" key="6">
    <source>
        <dbReference type="Proteomes" id="UP000295325"/>
    </source>
</evidence>
<dbReference type="OrthoDB" id="1683773at2"/>
<dbReference type="GO" id="GO:0006265">
    <property type="term" value="P:DNA topological change"/>
    <property type="evidence" value="ECO:0007669"/>
    <property type="project" value="InterPro"/>
</dbReference>
<proteinExistence type="inferred from homology"/>
<accession>A0A4R7KS74</accession>
<dbReference type="InterPro" id="IPR050847">
    <property type="entry name" value="SASP_DNA-binding"/>
</dbReference>
<reference evidence="5 6" key="1">
    <citation type="submission" date="2019-03" db="EMBL/GenBank/DDBJ databases">
        <title>Genomic Encyclopedia of Type Strains, Phase IV (KMG-IV): sequencing the most valuable type-strain genomes for metagenomic binning, comparative biology and taxonomic classification.</title>
        <authorList>
            <person name="Goeker M."/>
        </authorList>
    </citation>
    <scope>NUCLEOTIDE SEQUENCE [LARGE SCALE GENOMIC DNA]</scope>
    <source>
        <strain evidence="5 6">DSM 24455</strain>
    </source>
</reference>
<dbReference type="EMBL" id="SOAZ01000006">
    <property type="protein sequence ID" value="TDT61625.1"/>
    <property type="molecule type" value="Genomic_DNA"/>
</dbReference>
<evidence type="ECO:0000256" key="2">
    <source>
        <dbReference type="ARBA" id="ARBA00005442"/>
    </source>
</evidence>
<gene>
    <name evidence="5" type="ORF">EDD71_106109</name>
</gene>
<comment type="function">
    <text evidence="1">SASP are bound to spore DNA. They are double-stranded DNA-binding proteins that cause DNA to change to an a-like conformation. They protect the DNA backbone from chemical and enzymatic cleavage and are thus involved in dormant spore's high resistance to UV light.</text>
</comment>
<organism evidence="5 6">
    <name type="scientific">Fonticella tunisiensis</name>
    <dbReference type="NCBI Taxonomy" id="1096341"/>
    <lineage>
        <taxon>Bacteria</taxon>
        <taxon>Bacillati</taxon>
        <taxon>Bacillota</taxon>
        <taxon>Clostridia</taxon>
        <taxon>Eubacteriales</taxon>
        <taxon>Clostridiaceae</taxon>
        <taxon>Fonticella</taxon>
    </lineage>
</organism>
<keyword evidence="3" id="KW-0749">Sporulation</keyword>
<evidence type="ECO:0000256" key="1">
    <source>
        <dbReference type="ARBA" id="ARBA00003863"/>
    </source>
</evidence>
<sequence length="71" mass="7821">MANNNTGRNRVLIPEAQKGLDQFKYEVASELGLANYATIDKGNLTSRENGYVGGIMVKRMVEAYERGLAGR</sequence>
<dbReference type="GO" id="GO:0030435">
    <property type="term" value="P:sporulation resulting in formation of a cellular spore"/>
    <property type="evidence" value="ECO:0007669"/>
    <property type="project" value="UniProtKB-KW"/>
</dbReference>
<dbReference type="InterPro" id="IPR001448">
    <property type="entry name" value="SASP_alpha/beta-type"/>
</dbReference>
<dbReference type="PANTHER" id="PTHR36107:SF1">
    <property type="entry name" value="SMALL, ACID-SOLUBLE SPORE PROTEIN A"/>
    <property type="match status" value="1"/>
</dbReference>
<dbReference type="Proteomes" id="UP000295325">
    <property type="component" value="Unassembled WGS sequence"/>
</dbReference>
<dbReference type="PROSITE" id="PS00304">
    <property type="entry name" value="SASP_1"/>
    <property type="match status" value="1"/>
</dbReference>
<evidence type="ECO:0000256" key="4">
    <source>
        <dbReference type="ARBA" id="ARBA00023125"/>
    </source>
</evidence>
<comment type="similarity">
    <text evidence="2">Belongs to the alpha/beta-type SASP family.</text>
</comment>
<dbReference type="InterPro" id="IPR018126">
    <property type="entry name" value="SASP_alpha/beta-type_CS"/>
</dbReference>
<dbReference type="Pfam" id="PF00269">
    <property type="entry name" value="SASP"/>
    <property type="match status" value="1"/>
</dbReference>
<keyword evidence="6" id="KW-1185">Reference proteome</keyword>
<keyword evidence="4" id="KW-0238">DNA-binding</keyword>
<comment type="caution">
    <text evidence="5">The sequence shown here is derived from an EMBL/GenBank/DDBJ whole genome shotgun (WGS) entry which is preliminary data.</text>
</comment>
<dbReference type="GO" id="GO:0003690">
    <property type="term" value="F:double-stranded DNA binding"/>
    <property type="evidence" value="ECO:0007669"/>
    <property type="project" value="InterPro"/>
</dbReference>
<evidence type="ECO:0000256" key="3">
    <source>
        <dbReference type="ARBA" id="ARBA00022969"/>
    </source>
</evidence>
<dbReference type="InterPro" id="IPR038300">
    <property type="entry name" value="SASP_sf_alpha/beta"/>
</dbReference>